<evidence type="ECO:0000256" key="7">
    <source>
        <dbReference type="ARBA" id="ARBA00023136"/>
    </source>
</evidence>
<dbReference type="InterPro" id="IPR038354">
    <property type="entry name" value="VKOR_sf"/>
</dbReference>
<keyword evidence="13" id="KW-1185">Reference proteome</keyword>
<keyword evidence="4" id="KW-0874">Quinone</keyword>
<dbReference type="EMBL" id="RJKE01000001">
    <property type="protein sequence ID" value="ROO87220.1"/>
    <property type="molecule type" value="Genomic_DNA"/>
</dbReference>
<protein>
    <submittedName>
        <fullName evidence="12">Putative membrane protein</fullName>
    </submittedName>
</protein>
<name>A0A3N1D138_9ACTN</name>
<evidence type="ECO:0000256" key="6">
    <source>
        <dbReference type="ARBA" id="ARBA00023002"/>
    </source>
</evidence>
<dbReference type="Proteomes" id="UP000272400">
    <property type="component" value="Unassembled WGS sequence"/>
</dbReference>
<comment type="caution">
    <text evidence="12">The sequence shown here is derived from an EMBL/GenBank/DDBJ whole genome shotgun (WGS) entry which is preliminary data.</text>
</comment>
<organism evidence="12 13">
    <name type="scientific">Actinocorallia herbida</name>
    <dbReference type="NCBI Taxonomy" id="58109"/>
    <lineage>
        <taxon>Bacteria</taxon>
        <taxon>Bacillati</taxon>
        <taxon>Actinomycetota</taxon>
        <taxon>Actinomycetes</taxon>
        <taxon>Streptosporangiales</taxon>
        <taxon>Thermomonosporaceae</taxon>
        <taxon>Actinocorallia</taxon>
    </lineage>
</organism>
<dbReference type="AlphaFoldDB" id="A0A3N1D138"/>
<dbReference type="CDD" id="cd12922">
    <property type="entry name" value="VKOR_5"/>
    <property type="match status" value="1"/>
</dbReference>
<evidence type="ECO:0000256" key="5">
    <source>
        <dbReference type="ARBA" id="ARBA00022989"/>
    </source>
</evidence>
<feature type="transmembrane region" description="Helical" evidence="10">
    <location>
        <begin position="103"/>
        <end position="123"/>
    </location>
</feature>
<keyword evidence="8" id="KW-1015">Disulfide bond</keyword>
<reference evidence="12 13" key="1">
    <citation type="submission" date="2018-11" db="EMBL/GenBank/DDBJ databases">
        <title>Sequencing the genomes of 1000 actinobacteria strains.</title>
        <authorList>
            <person name="Klenk H.-P."/>
        </authorList>
    </citation>
    <scope>NUCLEOTIDE SEQUENCE [LARGE SCALE GENOMIC DNA]</scope>
    <source>
        <strain evidence="12 13">DSM 44254</strain>
    </source>
</reference>
<feature type="transmembrane region" description="Helical" evidence="10">
    <location>
        <begin position="161"/>
        <end position="185"/>
    </location>
</feature>
<dbReference type="InterPro" id="IPR041714">
    <property type="entry name" value="VKOR_Actinobacteria"/>
</dbReference>
<evidence type="ECO:0000256" key="10">
    <source>
        <dbReference type="SAM" id="Phobius"/>
    </source>
</evidence>
<feature type="transmembrane region" description="Helical" evidence="10">
    <location>
        <begin position="16"/>
        <end position="36"/>
    </location>
</feature>
<evidence type="ECO:0000313" key="12">
    <source>
        <dbReference type="EMBL" id="ROO87220.1"/>
    </source>
</evidence>
<dbReference type="GO" id="GO:0016020">
    <property type="term" value="C:membrane"/>
    <property type="evidence" value="ECO:0007669"/>
    <property type="project" value="UniProtKB-SubCell"/>
</dbReference>
<evidence type="ECO:0000256" key="1">
    <source>
        <dbReference type="ARBA" id="ARBA00004141"/>
    </source>
</evidence>
<feature type="transmembrane region" description="Helical" evidence="10">
    <location>
        <begin position="77"/>
        <end position="96"/>
    </location>
</feature>
<proteinExistence type="inferred from homology"/>
<feature type="domain" description="Vitamin K epoxide reductase" evidence="11">
    <location>
        <begin position="13"/>
        <end position="154"/>
    </location>
</feature>
<dbReference type="OrthoDB" id="9783799at2"/>
<dbReference type="Pfam" id="PF07884">
    <property type="entry name" value="VKOR"/>
    <property type="match status" value="1"/>
</dbReference>
<comment type="subcellular location">
    <subcellularLocation>
        <location evidence="1">Membrane</location>
        <topology evidence="1">Multi-pass membrane protein</topology>
    </subcellularLocation>
</comment>
<evidence type="ECO:0000313" key="13">
    <source>
        <dbReference type="Proteomes" id="UP000272400"/>
    </source>
</evidence>
<dbReference type="GO" id="GO:0016491">
    <property type="term" value="F:oxidoreductase activity"/>
    <property type="evidence" value="ECO:0007669"/>
    <property type="project" value="UniProtKB-KW"/>
</dbReference>
<keyword evidence="6" id="KW-0560">Oxidoreductase</keyword>
<keyword evidence="9" id="KW-0676">Redox-active center</keyword>
<evidence type="ECO:0000256" key="3">
    <source>
        <dbReference type="ARBA" id="ARBA00022692"/>
    </source>
</evidence>
<dbReference type="InterPro" id="IPR012932">
    <property type="entry name" value="VKOR"/>
</dbReference>
<accession>A0A3N1D138</accession>
<dbReference type="SMART" id="SM00756">
    <property type="entry name" value="VKc"/>
    <property type="match status" value="1"/>
</dbReference>
<sequence>MTTTADPGRDAAARSFAWTIALSGAVGLAVSAVLTLERIRLLENPGYRPSCNISPILSCGTVMKTEQAAAFGFPNPLLGLVAFAVVLTLGAVLLSGTALHRRIWLGLHAGSVAGLVFVHWLIFQTLYRIGAVCPYCVAIWIVTILLACVTAVRVRRLPPRVAWLLPVLWYLAIALLILNRFWFYWRTLL</sequence>
<dbReference type="GO" id="GO:0048038">
    <property type="term" value="F:quinone binding"/>
    <property type="evidence" value="ECO:0007669"/>
    <property type="project" value="UniProtKB-KW"/>
</dbReference>
<keyword evidence="5 10" id="KW-1133">Transmembrane helix</keyword>
<evidence type="ECO:0000256" key="2">
    <source>
        <dbReference type="ARBA" id="ARBA00006214"/>
    </source>
</evidence>
<dbReference type="RefSeq" id="WP_123666528.1">
    <property type="nucleotide sequence ID" value="NZ_RJKE01000001.1"/>
</dbReference>
<gene>
    <name evidence="12" type="ORF">EDD29_4814</name>
</gene>
<comment type="similarity">
    <text evidence="2">Belongs to the VKOR family.</text>
</comment>
<dbReference type="Gene3D" id="1.20.1440.130">
    <property type="entry name" value="VKOR domain"/>
    <property type="match status" value="1"/>
</dbReference>
<keyword evidence="7 10" id="KW-0472">Membrane</keyword>
<evidence type="ECO:0000259" key="11">
    <source>
        <dbReference type="SMART" id="SM00756"/>
    </source>
</evidence>
<evidence type="ECO:0000256" key="8">
    <source>
        <dbReference type="ARBA" id="ARBA00023157"/>
    </source>
</evidence>
<evidence type="ECO:0000256" key="9">
    <source>
        <dbReference type="ARBA" id="ARBA00023284"/>
    </source>
</evidence>
<keyword evidence="3 10" id="KW-0812">Transmembrane</keyword>
<evidence type="ECO:0000256" key="4">
    <source>
        <dbReference type="ARBA" id="ARBA00022719"/>
    </source>
</evidence>
<feature type="transmembrane region" description="Helical" evidence="10">
    <location>
        <begin position="129"/>
        <end position="149"/>
    </location>
</feature>